<dbReference type="SUPFAM" id="SSF51161">
    <property type="entry name" value="Trimeric LpxA-like enzymes"/>
    <property type="match status" value="1"/>
</dbReference>
<organism evidence="4 5">
    <name type="scientific">Mariprofundus ferrinatatus</name>
    <dbReference type="NCBI Taxonomy" id="1921087"/>
    <lineage>
        <taxon>Bacteria</taxon>
        <taxon>Pseudomonadati</taxon>
        <taxon>Pseudomonadota</taxon>
        <taxon>Candidatius Mariprofundia</taxon>
        <taxon>Mariprofundales</taxon>
        <taxon>Mariprofundaceae</taxon>
        <taxon>Mariprofundus</taxon>
    </lineage>
</organism>
<dbReference type="Pfam" id="PF00132">
    <property type="entry name" value="Hexapep"/>
    <property type="match status" value="1"/>
</dbReference>
<evidence type="ECO:0000256" key="2">
    <source>
        <dbReference type="ARBA" id="ARBA00022737"/>
    </source>
</evidence>
<dbReference type="AlphaFoldDB" id="A0A2K8L290"/>
<dbReference type="Proteomes" id="UP000231637">
    <property type="component" value="Chromosome"/>
</dbReference>
<sequence length="210" mass="22702">MRLKLDTSITQMAVNAWLRVGRFRWQGVFLGRGTRIKCRFSAGNGTGIGNGFACRGSGRLEIGRYCAIGEAVRVVTSNHDMNRVTTNFFLQSRVLGRTIESGKRDVTIGNDVWIGDGAIILAGVEIGDGTVIGAGSVVTRSLPPYKVAGGNPARIIRDRFPPEVVGRIAALKWWEWSESEQARHARLFAAACDDVEAVAALLAEDGAGER</sequence>
<protein>
    <submittedName>
        <fullName evidence="4">Acetyltransferase (Isoleucine patch superfamily)</fullName>
    </submittedName>
</protein>
<accession>A0A2K8L290</accession>
<dbReference type="KEGG" id="mfn:Ga0123462_0557"/>
<dbReference type="Gene3D" id="2.160.10.10">
    <property type="entry name" value="Hexapeptide repeat proteins"/>
    <property type="match status" value="1"/>
</dbReference>
<gene>
    <name evidence="4" type="ORF">Ga0123462_0557</name>
</gene>
<evidence type="ECO:0000313" key="5">
    <source>
        <dbReference type="Proteomes" id="UP000231637"/>
    </source>
</evidence>
<dbReference type="PANTHER" id="PTHR23416:SF78">
    <property type="entry name" value="LIPOPOLYSACCHARIDE BIOSYNTHESIS O-ACETYL TRANSFERASE WBBJ-RELATED"/>
    <property type="match status" value="1"/>
</dbReference>
<proteinExistence type="predicted"/>
<dbReference type="EMBL" id="CP018800">
    <property type="protein sequence ID" value="ATX81428.1"/>
    <property type="molecule type" value="Genomic_DNA"/>
</dbReference>
<keyword evidence="2" id="KW-0677">Repeat</keyword>
<dbReference type="InterPro" id="IPR051159">
    <property type="entry name" value="Hexapeptide_acetyltransf"/>
</dbReference>
<dbReference type="GO" id="GO:0016746">
    <property type="term" value="F:acyltransferase activity"/>
    <property type="evidence" value="ECO:0007669"/>
    <property type="project" value="UniProtKB-KW"/>
</dbReference>
<evidence type="ECO:0000256" key="3">
    <source>
        <dbReference type="ARBA" id="ARBA00023315"/>
    </source>
</evidence>
<dbReference type="CDD" id="cd03349">
    <property type="entry name" value="LbH_XAT"/>
    <property type="match status" value="1"/>
</dbReference>
<evidence type="ECO:0000256" key="1">
    <source>
        <dbReference type="ARBA" id="ARBA00022679"/>
    </source>
</evidence>
<name>A0A2K8L290_9PROT</name>
<dbReference type="OrthoDB" id="9815592at2"/>
<keyword evidence="1 4" id="KW-0808">Transferase</keyword>
<dbReference type="PROSITE" id="PS00101">
    <property type="entry name" value="HEXAPEP_TRANSFERASES"/>
    <property type="match status" value="1"/>
</dbReference>
<dbReference type="InterPro" id="IPR001451">
    <property type="entry name" value="Hexapep"/>
</dbReference>
<keyword evidence="5" id="KW-1185">Reference proteome</keyword>
<keyword evidence="3" id="KW-0012">Acyltransferase</keyword>
<dbReference type="PANTHER" id="PTHR23416">
    <property type="entry name" value="SIALIC ACID SYNTHASE-RELATED"/>
    <property type="match status" value="1"/>
</dbReference>
<evidence type="ECO:0000313" key="4">
    <source>
        <dbReference type="EMBL" id="ATX81428.1"/>
    </source>
</evidence>
<dbReference type="InterPro" id="IPR018357">
    <property type="entry name" value="Hexapep_transf_CS"/>
</dbReference>
<reference evidence="4 5" key="1">
    <citation type="submission" date="2016-12" db="EMBL/GenBank/DDBJ databases">
        <title>Isolation and genomic insights into novel planktonic Zetaproteobacteria from stratified waters of the Chesapeake Bay.</title>
        <authorList>
            <person name="McAllister S.M."/>
            <person name="Kato S."/>
            <person name="Chan C.S."/>
            <person name="Chiu B.K."/>
            <person name="Field E.K."/>
        </authorList>
    </citation>
    <scope>NUCLEOTIDE SEQUENCE [LARGE SCALE GENOMIC DNA]</scope>
    <source>
        <strain evidence="4 5">CP-8</strain>
    </source>
</reference>
<dbReference type="InterPro" id="IPR011004">
    <property type="entry name" value="Trimer_LpxA-like_sf"/>
</dbReference>
<dbReference type="RefSeq" id="WP_100264893.1">
    <property type="nucleotide sequence ID" value="NZ_CP018800.1"/>
</dbReference>